<evidence type="ECO:0000313" key="1">
    <source>
        <dbReference type="EMBL" id="MPC51450.1"/>
    </source>
</evidence>
<organism evidence="1 2">
    <name type="scientific">Portunus trituberculatus</name>
    <name type="common">Swimming crab</name>
    <name type="synonym">Neptunus trituberculatus</name>
    <dbReference type="NCBI Taxonomy" id="210409"/>
    <lineage>
        <taxon>Eukaryota</taxon>
        <taxon>Metazoa</taxon>
        <taxon>Ecdysozoa</taxon>
        <taxon>Arthropoda</taxon>
        <taxon>Crustacea</taxon>
        <taxon>Multicrustacea</taxon>
        <taxon>Malacostraca</taxon>
        <taxon>Eumalacostraca</taxon>
        <taxon>Eucarida</taxon>
        <taxon>Decapoda</taxon>
        <taxon>Pleocyemata</taxon>
        <taxon>Brachyura</taxon>
        <taxon>Eubrachyura</taxon>
        <taxon>Portunoidea</taxon>
        <taxon>Portunidae</taxon>
        <taxon>Portuninae</taxon>
        <taxon>Portunus</taxon>
    </lineage>
</organism>
<name>A0A5B7FUL0_PORTR</name>
<dbReference type="Proteomes" id="UP000324222">
    <property type="component" value="Unassembled WGS sequence"/>
</dbReference>
<dbReference type="AlphaFoldDB" id="A0A5B7FUL0"/>
<dbReference type="EMBL" id="VSRR010010187">
    <property type="protein sequence ID" value="MPC51450.1"/>
    <property type="molecule type" value="Genomic_DNA"/>
</dbReference>
<accession>A0A5B7FUL0</accession>
<reference evidence="1 2" key="1">
    <citation type="submission" date="2019-05" db="EMBL/GenBank/DDBJ databases">
        <title>Another draft genome of Portunus trituberculatus and its Hox gene families provides insights of decapod evolution.</title>
        <authorList>
            <person name="Jeong J.-H."/>
            <person name="Song I."/>
            <person name="Kim S."/>
            <person name="Choi T."/>
            <person name="Kim D."/>
            <person name="Ryu S."/>
            <person name="Kim W."/>
        </authorList>
    </citation>
    <scope>NUCLEOTIDE SEQUENCE [LARGE SCALE GENOMIC DNA]</scope>
    <source>
        <tissue evidence="1">Muscle</tissue>
    </source>
</reference>
<proteinExistence type="predicted"/>
<comment type="caution">
    <text evidence="1">The sequence shown here is derived from an EMBL/GenBank/DDBJ whole genome shotgun (WGS) entry which is preliminary data.</text>
</comment>
<keyword evidence="2" id="KW-1185">Reference proteome</keyword>
<protein>
    <submittedName>
        <fullName evidence="1">Uncharacterized protein</fullName>
    </submittedName>
</protein>
<evidence type="ECO:0000313" key="2">
    <source>
        <dbReference type="Proteomes" id="UP000324222"/>
    </source>
</evidence>
<sequence>MNSLAARLRTDYADCTEMCLPDCNCGGNRVLGRVGEQLLYVGSRGSPRLGGKPLIAAYLAKAVVVSTVHALAKWKVWPRHSRFT</sequence>
<gene>
    <name evidence="1" type="ORF">E2C01_045296</name>
</gene>